<organism evidence="8 9">
    <name type="scientific">Nakamurella leprariae</name>
    <dbReference type="NCBI Taxonomy" id="2803911"/>
    <lineage>
        <taxon>Bacteria</taxon>
        <taxon>Bacillati</taxon>
        <taxon>Actinomycetota</taxon>
        <taxon>Actinomycetes</taxon>
        <taxon>Nakamurellales</taxon>
        <taxon>Nakamurellaceae</taxon>
        <taxon>Nakamurella</taxon>
    </lineage>
</organism>
<keyword evidence="3" id="KW-0547">Nucleotide-binding</keyword>
<evidence type="ECO:0000256" key="2">
    <source>
        <dbReference type="ARBA" id="ARBA00022505"/>
    </source>
</evidence>
<feature type="domain" description="ABC transporter" evidence="6">
    <location>
        <begin position="8"/>
        <end position="244"/>
    </location>
</feature>
<dbReference type="InterPro" id="IPR050093">
    <property type="entry name" value="ABC_SmlMolc_Importer"/>
</dbReference>
<feature type="domain" description="Mop" evidence="7">
    <location>
        <begin position="297"/>
        <end position="364"/>
    </location>
</feature>
<evidence type="ECO:0000313" key="9">
    <source>
        <dbReference type="Proteomes" id="UP000663792"/>
    </source>
</evidence>
<dbReference type="InterPro" id="IPR004606">
    <property type="entry name" value="Mop_domain"/>
</dbReference>
<dbReference type="PROSITE" id="PS51866">
    <property type="entry name" value="MOP"/>
    <property type="match status" value="1"/>
</dbReference>
<dbReference type="GO" id="GO:0015689">
    <property type="term" value="P:molybdate ion transport"/>
    <property type="evidence" value="ECO:0007669"/>
    <property type="project" value="InterPro"/>
</dbReference>
<accession>A0A939BXH4</accession>
<dbReference type="PANTHER" id="PTHR42781:SF4">
    <property type="entry name" value="SPERMIDINE_PUTRESCINE IMPORT ATP-BINDING PROTEIN POTA"/>
    <property type="match status" value="1"/>
</dbReference>
<dbReference type="PANTHER" id="PTHR42781">
    <property type="entry name" value="SPERMIDINE/PUTRESCINE IMPORT ATP-BINDING PROTEIN POTA"/>
    <property type="match status" value="1"/>
</dbReference>
<keyword evidence="9" id="KW-1185">Reference proteome</keyword>
<keyword evidence="2 5" id="KW-0500">Molybdenum</keyword>
<evidence type="ECO:0000256" key="1">
    <source>
        <dbReference type="ARBA" id="ARBA00022448"/>
    </source>
</evidence>
<dbReference type="InterPro" id="IPR003593">
    <property type="entry name" value="AAA+_ATPase"/>
</dbReference>
<dbReference type="Pfam" id="PF03459">
    <property type="entry name" value="TOBE"/>
    <property type="match status" value="1"/>
</dbReference>
<name>A0A939BXH4_9ACTN</name>
<evidence type="ECO:0000259" key="6">
    <source>
        <dbReference type="PROSITE" id="PS50893"/>
    </source>
</evidence>
<dbReference type="InterPro" id="IPR003439">
    <property type="entry name" value="ABC_transporter-like_ATP-bd"/>
</dbReference>
<evidence type="ECO:0000256" key="5">
    <source>
        <dbReference type="PROSITE-ProRule" id="PRU01213"/>
    </source>
</evidence>
<dbReference type="InterPro" id="IPR005116">
    <property type="entry name" value="Transp-assoc_OB_typ1"/>
</dbReference>
<dbReference type="InterPro" id="IPR017871">
    <property type="entry name" value="ABC_transporter-like_CS"/>
</dbReference>
<dbReference type="Gene3D" id="3.40.50.300">
    <property type="entry name" value="P-loop containing nucleotide triphosphate hydrolases"/>
    <property type="match status" value="1"/>
</dbReference>
<dbReference type="SMART" id="SM00382">
    <property type="entry name" value="AAA"/>
    <property type="match status" value="1"/>
</dbReference>
<dbReference type="PROSITE" id="PS00211">
    <property type="entry name" value="ABC_TRANSPORTER_1"/>
    <property type="match status" value="1"/>
</dbReference>
<dbReference type="GO" id="GO:0016887">
    <property type="term" value="F:ATP hydrolysis activity"/>
    <property type="evidence" value="ECO:0007669"/>
    <property type="project" value="InterPro"/>
</dbReference>
<proteinExistence type="predicted"/>
<keyword evidence="1" id="KW-0813">Transport</keyword>
<dbReference type="AlphaFoldDB" id="A0A939BXH4"/>
<dbReference type="InterPro" id="IPR008995">
    <property type="entry name" value="Mo/tungstate-bd_C_term_dom"/>
</dbReference>
<dbReference type="EMBL" id="JAERWK010000003">
    <property type="protein sequence ID" value="MBM9465985.1"/>
    <property type="molecule type" value="Genomic_DNA"/>
</dbReference>
<dbReference type="SUPFAM" id="SSF50331">
    <property type="entry name" value="MOP-like"/>
    <property type="match status" value="1"/>
</dbReference>
<comment type="caution">
    <text evidence="8">The sequence shown here is derived from an EMBL/GenBank/DDBJ whole genome shotgun (WGS) entry which is preliminary data.</text>
</comment>
<dbReference type="GO" id="GO:0005524">
    <property type="term" value="F:ATP binding"/>
    <property type="evidence" value="ECO:0007669"/>
    <property type="project" value="UniProtKB-KW"/>
</dbReference>
<sequence>MTTADGGAPIGALDLAAGVAARDVELTLQVEPGEVVAVLGANGAGKSTLLALLSGLLRPDTGTITLDQRVLVDTDRGVWVPPHRRRVTLLAQQALLLPHLSVAANVAFGPRAQGVGRREARALADRWLAAVDATEFADRKPGQLSGGQAQRVAIARALAADPAVLLLDEPMAALDVAVAPAIRQLLRRVLRDSGRTTVLVTHDLIDALSLADRVVVLEAGRVVESGPTREVLSAPRSVFAARIAGVNLIAGTADEHHLRTPGGLLIAGLLAPDCRAGEPAVAVFPPNAVAVSREEPVGSPRNHLRVVVTDLEPRGDVVRVHAAMPGGPDPLLADITVAAAADLGLEPGDPVLLTVKATGVAVHPAT</sequence>
<keyword evidence="4 8" id="KW-0067">ATP-binding</keyword>
<dbReference type="SUPFAM" id="SSF52540">
    <property type="entry name" value="P-loop containing nucleoside triphosphate hydrolases"/>
    <property type="match status" value="1"/>
</dbReference>
<dbReference type="Proteomes" id="UP000663792">
    <property type="component" value="Unassembled WGS sequence"/>
</dbReference>
<dbReference type="Pfam" id="PF00005">
    <property type="entry name" value="ABC_tran"/>
    <property type="match status" value="1"/>
</dbReference>
<evidence type="ECO:0000256" key="3">
    <source>
        <dbReference type="ARBA" id="ARBA00022741"/>
    </source>
</evidence>
<protein>
    <submittedName>
        <fullName evidence="8">ABC transporter ATP-binding protein</fullName>
    </submittedName>
</protein>
<reference evidence="8" key="1">
    <citation type="submission" date="2021-01" db="EMBL/GenBank/DDBJ databases">
        <title>YIM 132084 draft genome.</title>
        <authorList>
            <person name="An D."/>
        </authorList>
    </citation>
    <scope>NUCLEOTIDE SEQUENCE</scope>
    <source>
        <strain evidence="8">YIM 132084</strain>
    </source>
</reference>
<dbReference type="Gene3D" id="2.40.50.100">
    <property type="match status" value="1"/>
</dbReference>
<evidence type="ECO:0000259" key="7">
    <source>
        <dbReference type="PROSITE" id="PS51866"/>
    </source>
</evidence>
<dbReference type="PROSITE" id="PS50893">
    <property type="entry name" value="ABC_TRANSPORTER_2"/>
    <property type="match status" value="1"/>
</dbReference>
<evidence type="ECO:0000256" key="4">
    <source>
        <dbReference type="ARBA" id="ARBA00022840"/>
    </source>
</evidence>
<evidence type="ECO:0000313" key="8">
    <source>
        <dbReference type="EMBL" id="MBM9465985.1"/>
    </source>
</evidence>
<gene>
    <name evidence="8" type="ORF">JL106_01665</name>
</gene>
<dbReference type="InterPro" id="IPR027417">
    <property type="entry name" value="P-loop_NTPase"/>
</dbReference>